<gene>
    <name evidence="2" type="ORF">NDU88_001401</name>
</gene>
<keyword evidence="3" id="KW-1185">Reference proteome</keyword>
<name>A0AAV7P8K7_PLEWA</name>
<comment type="caution">
    <text evidence="2">The sequence shown here is derived from an EMBL/GenBank/DDBJ whole genome shotgun (WGS) entry which is preliminary data.</text>
</comment>
<evidence type="ECO:0000313" key="2">
    <source>
        <dbReference type="EMBL" id="KAJ1122928.1"/>
    </source>
</evidence>
<evidence type="ECO:0000313" key="3">
    <source>
        <dbReference type="Proteomes" id="UP001066276"/>
    </source>
</evidence>
<protein>
    <submittedName>
        <fullName evidence="2">Uncharacterized protein</fullName>
    </submittedName>
</protein>
<dbReference type="AlphaFoldDB" id="A0AAV7P8K7"/>
<dbReference type="Proteomes" id="UP001066276">
    <property type="component" value="Chromosome 7"/>
</dbReference>
<proteinExistence type="predicted"/>
<dbReference type="EMBL" id="JANPWB010000011">
    <property type="protein sequence ID" value="KAJ1122928.1"/>
    <property type="molecule type" value="Genomic_DNA"/>
</dbReference>
<accession>A0AAV7P8K7</accession>
<evidence type="ECO:0000256" key="1">
    <source>
        <dbReference type="SAM" id="MobiDB-lite"/>
    </source>
</evidence>
<feature type="region of interest" description="Disordered" evidence="1">
    <location>
        <begin position="1"/>
        <end position="69"/>
    </location>
</feature>
<sequence>MPKKARALPQLVTTPVSVLSRKMQAPTSEPSHHPTPLDLNKVHSALELKPPLPASDPKHLSPTSEPKKNYITQQKELLTRMKHVPKTFNEHFPKSTKHASEHEMEESDIQHILDS</sequence>
<feature type="region of interest" description="Disordered" evidence="1">
    <location>
        <begin position="90"/>
        <end position="115"/>
    </location>
</feature>
<reference evidence="2" key="1">
    <citation type="journal article" date="2022" name="bioRxiv">
        <title>Sequencing and chromosome-scale assembly of the giantPleurodeles waltlgenome.</title>
        <authorList>
            <person name="Brown T."/>
            <person name="Elewa A."/>
            <person name="Iarovenko S."/>
            <person name="Subramanian E."/>
            <person name="Araus A.J."/>
            <person name="Petzold A."/>
            <person name="Susuki M."/>
            <person name="Suzuki K.-i.T."/>
            <person name="Hayashi T."/>
            <person name="Toyoda A."/>
            <person name="Oliveira C."/>
            <person name="Osipova E."/>
            <person name="Leigh N.D."/>
            <person name="Simon A."/>
            <person name="Yun M.H."/>
        </authorList>
    </citation>
    <scope>NUCLEOTIDE SEQUENCE</scope>
    <source>
        <strain evidence="2">20211129_DDA</strain>
        <tissue evidence="2">Liver</tissue>
    </source>
</reference>
<organism evidence="2 3">
    <name type="scientific">Pleurodeles waltl</name>
    <name type="common">Iberian ribbed newt</name>
    <dbReference type="NCBI Taxonomy" id="8319"/>
    <lineage>
        <taxon>Eukaryota</taxon>
        <taxon>Metazoa</taxon>
        <taxon>Chordata</taxon>
        <taxon>Craniata</taxon>
        <taxon>Vertebrata</taxon>
        <taxon>Euteleostomi</taxon>
        <taxon>Amphibia</taxon>
        <taxon>Batrachia</taxon>
        <taxon>Caudata</taxon>
        <taxon>Salamandroidea</taxon>
        <taxon>Salamandridae</taxon>
        <taxon>Pleurodelinae</taxon>
        <taxon>Pleurodeles</taxon>
    </lineage>
</organism>